<dbReference type="SUPFAM" id="SSF51445">
    <property type="entry name" value="(Trans)glycosidases"/>
    <property type="match status" value="1"/>
</dbReference>
<evidence type="ECO:0000256" key="3">
    <source>
        <dbReference type="ARBA" id="ARBA00022737"/>
    </source>
</evidence>
<dbReference type="Gene3D" id="2.60.120.260">
    <property type="entry name" value="Galactose-binding domain-like"/>
    <property type="match status" value="4"/>
</dbReference>
<evidence type="ECO:0000256" key="5">
    <source>
        <dbReference type="ARBA" id="ARBA00023277"/>
    </source>
</evidence>
<evidence type="ECO:0000259" key="8">
    <source>
        <dbReference type="PROSITE" id="PS51760"/>
    </source>
</evidence>
<reference evidence="9" key="1">
    <citation type="submission" date="2022-08" db="EMBL/GenBank/DDBJ databases">
        <authorList>
            <person name="Marques A."/>
        </authorList>
    </citation>
    <scope>NUCLEOTIDE SEQUENCE</scope>
    <source>
        <strain evidence="9">RhyPub2mFocal</strain>
        <tissue evidence="9">Leaves</tissue>
    </source>
</reference>
<keyword evidence="4 9" id="KW-0378">Hydrolase</keyword>
<dbReference type="PANTHER" id="PTHR31490:SF1">
    <property type="entry name" value="ENDO-1,4-BETA-XYLANASE 1"/>
    <property type="match status" value="1"/>
</dbReference>
<evidence type="ECO:0000256" key="4">
    <source>
        <dbReference type="ARBA" id="ARBA00022801"/>
    </source>
</evidence>
<keyword evidence="2" id="KW-0858">Xylan degradation</keyword>
<evidence type="ECO:0000313" key="9">
    <source>
        <dbReference type="EMBL" id="KAJ4755730.1"/>
    </source>
</evidence>
<dbReference type="Pfam" id="PF02018">
    <property type="entry name" value="CBM_4_9"/>
    <property type="match status" value="4"/>
</dbReference>
<evidence type="ECO:0000256" key="6">
    <source>
        <dbReference type="ARBA" id="ARBA00023326"/>
    </source>
</evidence>
<keyword evidence="3" id="KW-0677">Repeat</keyword>
<comment type="similarity">
    <text evidence="1">Belongs to the glycosyl hydrolase 10 (cellulase F) family.</text>
</comment>
<keyword evidence="5" id="KW-0119">Carbohydrate metabolism</keyword>
<dbReference type="PROSITE" id="PS51760">
    <property type="entry name" value="GH10_2"/>
    <property type="match status" value="1"/>
</dbReference>
<dbReference type="Proteomes" id="UP001140206">
    <property type="component" value="Chromosome 5"/>
</dbReference>
<comment type="caution">
    <text evidence="9">The sequence shown here is derived from an EMBL/GenBank/DDBJ whole genome shotgun (WGS) entry which is preliminary data.</text>
</comment>
<feature type="domain" description="GH10" evidence="8">
    <location>
        <begin position="843"/>
        <end position="1138"/>
    </location>
</feature>
<dbReference type="PANTHER" id="PTHR31490">
    <property type="entry name" value="GLYCOSYL HYDROLASE"/>
    <property type="match status" value="1"/>
</dbReference>
<dbReference type="InterPro" id="IPR001000">
    <property type="entry name" value="GH10_dom"/>
</dbReference>
<dbReference type="GO" id="GO:0045493">
    <property type="term" value="P:xylan catabolic process"/>
    <property type="evidence" value="ECO:0007669"/>
    <property type="project" value="UniProtKB-KW"/>
</dbReference>
<feature type="compositionally biased region" description="Polar residues" evidence="7">
    <location>
        <begin position="110"/>
        <end position="119"/>
    </location>
</feature>
<feature type="region of interest" description="Disordered" evidence="7">
    <location>
        <begin position="98"/>
        <end position="119"/>
    </location>
</feature>
<keyword evidence="10" id="KW-1185">Reference proteome</keyword>
<sequence length="1196" mass="134605">MCRSELTADPNLLLGITGAKGYTKVNKSLKPREKKRIVEVSRRRFTSPHLLTCQPTVRRNASVSVSPPFSDLHLSPHKSRMKRWLSVLFRRRLNRSSSASASAATDRTHGTSALTDQSPETDIQIEAETPTMENVLLNFDFSEGLTAWNPNSCHAYVAADESGYINGVRPTSGSTYAIVTKRTQSWQGLEQNITDKIALDTKYIVSAYIRVSGEIHEPTTVIATLKLKNHDNSVSFLHVGMVSASKEDWVKLEGSFSLQNLPKSIVFFLEGPPPGIDLLIDSVTVSYKREPGAIRAANSSTSSLDNIIMNHDFSDGIKPWRPNCCHAYVASDWSGFVNGIKGHFGDNYAFVTKRTQQWQGLEQDITEKVKIGVKYFVFAHVRVNGEVNGPVEVRATIRLENFDSTTNYLFVGRVSSGKDNWEKLEGSFTLNTAPKCAVFYLEGPPPTVDLLIDCVKISCAGSNQLPEEKNPIVRNTEHESITQNPQFEHGLNHWTGRGCKILRNDNFGPASTVSPLRGKHFAVATQRWDTWNGIEQEITSKLQRKAVYTVKAIVRIGGSSNKSEVRITIWYKGKNGREEFKGIAKGQVSDKEWVHLEGKLLPFSEIQKAIIFLEGPPAGTDILVNSFTVARANKVFSAPPPSLQNIEHGVNLVHNTELNHGLSGWAPLGSCSLNVCTESPHMLPHMHPNHLAPYQQPLCNRYILCTRRTETWMGPSQVITDKLKLHLTYQVSAWVRVGPGGVNFQKVNVALSVDEQWVNGGTTDAGSDRWYEVRGSFRLEKKPSKVTVYVQGPAPGVDLCVMGLRIFPNNRKARFEYLKQKTDKVRKRDVILRFHGSNHINLTGALVKINQTYNSFPFGTCIGRYNIDHEDLADFFIKNFNWAVFENELKWYWTEAERGKINYNDSDYLLEFCQKHNKQVRSHCIFWEVEDSVQPWIKSVNNHDLKACVDNRLKSLLTRYRGKFRHHDVNNEMLHGSFFKDRLGADIWAYMFREAQKLDPSAVLFVNDYNVEDGCDPKSTPEKYIEQILELQERGANVGGIGVQGHITNPIGEIICDSFDKLSILGIPIWITELDVTAANEHVRADDLEVVLREAFAHPSVEGIVFWGFWELFMWRENAHLVDADGSVNEAGRRFLELKKEWLSNCDGNIDATGCFGFRGYHGGYNVEVILPSGERVCRSFVVDKGETPLVLSISL</sequence>
<dbReference type="SUPFAM" id="SSF49785">
    <property type="entry name" value="Galactose-binding domain-like"/>
    <property type="match status" value="4"/>
</dbReference>
<gene>
    <name evidence="9" type="ORF">LUZ62_090135</name>
</gene>
<protein>
    <submittedName>
        <fullName evidence="9">Glycosyl hydrolase family 10 protein / carbohydrate-binding domain-containing protein</fullName>
    </submittedName>
</protein>
<evidence type="ECO:0000313" key="10">
    <source>
        <dbReference type="Proteomes" id="UP001140206"/>
    </source>
</evidence>
<dbReference type="GO" id="GO:0031176">
    <property type="term" value="F:endo-1,4-beta-xylanase activity"/>
    <property type="evidence" value="ECO:0007669"/>
    <property type="project" value="UniProtKB-ARBA"/>
</dbReference>
<name>A0AAV8CLX6_9POAL</name>
<accession>A0AAV8CLX6</accession>
<dbReference type="AlphaFoldDB" id="A0AAV8CLX6"/>
<dbReference type="InterPro" id="IPR017853">
    <property type="entry name" value="GH"/>
</dbReference>
<proteinExistence type="inferred from homology"/>
<dbReference type="InterPro" id="IPR008979">
    <property type="entry name" value="Galactose-bd-like_sf"/>
</dbReference>
<dbReference type="Gene3D" id="3.20.20.80">
    <property type="entry name" value="Glycosidases"/>
    <property type="match status" value="1"/>
</dbReference>
<dbReference type="InterPro" id="IPR003305">
    <property type="entry name" value="CenC_carb-bd"/>
</dbReference>
<dbReference type="EMBL" id="JAMFTS010000005">
    <property type="protein sequence ID" value="KAJ4755730.1"/>
    <property type="molecule type" value="Genomic_DNA"/>
</dbReference>
<dbReference type="Pfam" id="PF00331">
    <property type="entry name" value="Glyco_hydro_10"/>
    <property type="match status" value="1"/>
</dbReference>
<evidence type="ECO:0000256" key="7">
    <source>
        <dbReference type="SAM" id="MobiDB-lite"/>
    </source>
</evidence>
<dbReference type="FunFam" id="3.20.20.80:FF:000104">
    <property type="entry name" value="Endo-1,4-beta-xylanase A"/>
    <property type="match status" value="1"/>
</dbReference>
<dbReference type="SMART" id="SM00633">
    <property type="entry name" value="Glyco_10"/>
    <property type="match status" value="1"/>
</dbReference>
<dbReference type="InterPro" id="IPR044846">
    <property type="entry name" value="GH10"/>
</dbReference>
<keyword evidence="6" id="KW-0624">Polysaccharide degradation</keyword>
<evidence type="ECO:0000256" key="1">
    <source>
        <dbReference type="ARBA" id="ARBA00007495"/>
    </source>
</evidence>
<evidence type="ECO:0000256" key="2">
    <source>
        <dbReference type="ARBA" id="ARBA00022651"/>
    </source>
</evidence>
<organism evidence="9 10">
    <name type="scientific">Rhynchospora pubera</name>
    <dbReference type="NCBI Taxonomy" id="906938"/>
    <lineage>
        <taxon>Eukaryota</taxon>
        <taxon>Viridiplantae</taxon>
        <taxon>Streptophyta</taxon>
        <taxon>Embryophyta</taxon>
        <taxon>Tracheophyta</taxon>
        <taxon>Spermatophyta</taxon>
        <taxon>Magnoliopsida</taxon>
        <taxon>Liliopsida</taxon>
        <taxon>Poales</taxon>
        <taxon>Cyperaceae</taxon>
        <taxon>Cyperoideae</taxon>
        <taxon>Rhynchosporeae</taxon>
        <taxon>Rhynchospora</taxon>
    </lineage>
</organism>